<dbReference type="EMBL" id="CP000806">
    <property type="protein sequence ID" value="ACB52308.1"/>
    <property type="molecule type" value="Genomic_DNA"/>
</dbReference>
<proteinExistence type="predicted"/>
<accession>B1WVX5</accession>
<evidence type="ECO:0000313" key="2">
    <source>
        <dbReference type="Proteomes" id="UP000001203"/>
    </source>
</evidence>
<dbReference type="STRING" id="43989.cce_2960"/>
<protein>
    <submittedName>
        <fullName evidence="1">Uncharacterized protein</fullName>
    </submittedName>
</protein>
<dbReference type="AlphaFoldDB" id="B1WVX5"/>
<sequence>MIMILIVVVALIYEIFSEVVINAPFDYNPRDE</sequence>
<keyword evidence="2" id="KW-1185">Reference proteome</keyword>
<dbReference type="KEGG" id="cyt:cce_2960"/>
<evidence type="ECO:0000313" key="1">
    <source>
        <dbReference type="EMBL" id="ACB52308.1"/>
    </source>
</evidence>
<gene>
    <name evidence="1" type="ordered locus">cce_2960</name>
</gene>
<name>B1WVX5_CROS5</name>
<organism evidence="1 2">
    <name type="scientific">Crocosphaera subtropica (strain ATCC 51142 / BH68)</name>
    <name type="common">Cyanothece sp. (strain ATCC 51142)</name>
    <dbReference type="NCBI Taxonomy" id="43989"/>
    <lineage>
        <taxon>Bacteria</taxon>
        <taxon>Bacillati</taxon>
        <taxon>Cyanobacteriota</taxon>
        <taxon>Cyanophyceae</taxon>
        <taxon>Oscillatoriophycideae</taxon>
        <taxon>Chroococcales</taxon>
        <taxon>Aphanothecaceae</taxon>
        <taxon>Crocosphaera</taxon>
        <taxon>Crocosphaera subtropica</taxon>
    </lineage>
</organism>
<dbReference type="Proteomes" id="UP000001203">
    <property type="component" value="Chromosome circular"/>
</dbReference>
<dbReference type="HOGENOM" id="CLU_3389001_0_0_3"/>
<reference evidence="1 2" key="1">
    <citation type="journal article" date="2008" name="Proc. Natl. Acad. Sci. U.S.A.">
        <title>The genome of Cyanothece 51142, a unicellular diazotrophic cyanobacterium important in the marine nitrogen cycle.</title>
        <authorList>
            <person name="Welsh E.A."/>
            <person name="Liberton M."/>
            <person name="Stoeckel J."/>
            <person name="Loh T."/>
            <person name="Elvitigala T."/>
            <person name="Wang C."/>
            <person name="Wollam A."/>
            <person name="Fulton R.S."/>
            <person name="Clifton S.W."/>
            <person name="Jacobs J.M."/>
            <person name="Aurora R."/>
            <person name="Ghosh B.K."/>
            <person name="Sherman L.A."/>
            <person name="Smith R.D."/>
            <person name="Wilson R.K."/>
            <person name="Pakrasi H.B."/>
        </authorList>
    </citation>
    <scope>NUCLEOTIDE SEQUENCE [LARGE SCALE GENOMIC DNA]</scope>
    <source>
        <strain evidence="2">ATCC 51142 / BH68</strain>
    </source>
</reference>